<evidence type="ECO:0000259" key="7">
    <source>
        <dbReference type="Pfam" id="PF02878"/>
    </source>
</evidence>
<organism evidence="10 11">
    <name type="scientific">Halanaerobium salsuginis</name>
    <dbReference type="NCBI Taxonomy" id="29563"/>
    <lineage>
        <taxon>Bacteria</taxon>
        <taxon>Bacillati</taxon>
        <taxon>Bacillota</taxon>
        <taxon>Clostridia</taxon>
        <taxon>Halanaerobiales</taxon>
        <taxon>Halanaerobiaceae</taxon>
        <taxon>Halanaerobium</taxon>
    </lineage>
</organism>
<keyword evidence="11" id="KW-1185">Reference proteome</keyword>
<comment type="similarity">
    <text evidence="2">Belongs to the phosphohexose mutase family.</text>
</comment>
<reference evidence="10 11" key="1">
    <citation type="submission" date="2016-10" db="EMBL/GenBank/DDBJ databases">
        <authorList>
            <person name="de Groot N.N."/>
        </authorList>
    </citation>
    <scope>NUCLEOTIDE SEQUENCE [LARGE SCALE GENOMIC DNA]</scope>
    <source>
        <strain evidence="10 11">ATCC 51327</strain>
    </source>
</reference>
<keyword evidence="5" id="KW-0460">Magnesium</keyword>
<dbReference type="PRINTS" id="PR00509">
    <property type="entry name" value="PGMPMM"/>
</dbReference>
<feature type="domain" description="Alpha-D-phosphohexomutase alpha/beta/alpha" evidence="9">
    <location>
        <begin position="289"/>
        <end position="401"/>
    </location>
</feature>
<evidence type="ECO:0000313" key="10">
    <source>
        <dbReference type="EMBL" id="SFL44814.1"/>
    </source>
</evidence>
<evidence type="ECO:0000259" key="8">
    <source>
        <dbReference type="Pfam" id="PF02879"/>
    </source>
</evidence>
<proteinExistence type="inferred from homology"/>
<evidence type="ECO:0000256" key="3">
    <source>
        <dbReference type="ARBA" id="ARBA00022553"/>
    </source>
</evidence>
<dbReference type="GO" id="GO:0046872">
    <property type="term" value="F:metal ion binding"/>
    <property type="evidence" value="ECO:0007669"/>
    <property type="project" value="UniProtKB-KW"/>
</dbReference>
<evidence type="ECO:0000256" key="1">
    <source>
        <dbReference type="ARBA" id="ARBA00001946"/>
    </source>
</evidence>
<dbReference type="SUPFAM" id="SSF55957">
    <property type="entry name" value="Phosphoglucomutase, C-terminal domain"/>
    <property type="match status" value="1"/>
</dbReference>
<dbReference type="PANTHER" id="PTHR42946:SF1">
    <property type="entry name" value="PHOSPHOGLUCOMUTASE (ALPHA-D-GLUCOSE-1,6-BISPHOSPHATE-DEPENDENT)"/>
    <property type="match status" value="1"/>
</dbReference>
<dbReference type="GO" id="GO:0005975">
    <property type="term" value="P:carbohydrate metabolic process"/>
    <property type="evidence" value="ECO:0007669"/>
    <property type="project" value="InterPro"/>
</dbReference>
<dbReference type="InterPro" id="IPR036900">
    <property type="entry name" value="A-D-PHexomutase_C_sf"/>
</dbReference>
<dbReference type="Proteomes" id="UP000199006">
    <property type="component" value="Unassembled WGS sequence"/>
</dbReference>
<keyword evidence="3" id="KW-0597">Phosphoprotein</keyword>
<accession>A0A1I4HRY7</accession>
<dbReference type="Pfam" id="PF02878">
    <property type="entry name" value="PGM_PMM_I"/>
    <property type="match status" value="1"/>
</dbReference>
<dbReference type="Gene3D" id="3.40.120.10">
    <property type="entry name" value="Alpha-D-Glucose-1,6-Bisphosphate, subunit A, domain 3"/>
    <property type="match status" value="3"/>
</dbReference>
<evidence type="ECO:0000256" key="2">
    <source>
        <dbReference type="ARBA" id="ARBA00010231"/>
    </source>
</evidence>
<dbReference type="InterPro" id="IPR005846">
    <property type="entry name" value="A-D-PHexomutase_a/b/a-III"/>
</dbReference>
<dbReference type="OrthoDB" id="9806956at2"/>
<evidence type="ECO:0000256" key="6">
    <source>
        <dbReference type="ARBA" id="ARBA00023235"/>
    </source>
</evidence>
<dbReference type="AlphaFoldDB" id="A0A1I4HRY7"/>
<keyword evidence="6" id="KW-0413">Isomerase</keyword>
<comment type="cofactor">
    <cofactor evidence="1">
        <name>Mg(2+)</name>
        <dbReference type="ChEBI" id="CHEBI:18420"/>
    </cofactor>
</comment>
<evidence type="ECO:0000259" key="9">
    <source>
        <dbReference type="Pfam" id="PF02880"/>
    </source>
</evidence>
<dbReference type="InterPro" id="IPR016055">
    <property type="entry name" value="A-D-PHexomutase_a/b/a-I/II/III"/>
</dbReference>
<evidence type="ECO:0000256" key="5">
    <source>
        <dbReference type="ARBA" id="ARBA00022842"/>
    </source>
</evidence>
<feature type="domain" description="Alpha-D-phosphohexomutase alpha/beta/alpha" evidence="7">
    <location>
        <begin position="13"/>
        <end position="145"/>
    </location>
</feature>
<dbReference type="EMBL" id="FOTI01000012">
    <property type="protein sequence ID" value="SFL44814.1"/>
    <property type="molecule type" value="Genomic_DNA"/>
</dbReference>
<evidence type="ECO:0000256" key="4">
    <source>
        <dbReference type="ARBA" id="ARBA00022723"/>
    </source>
</evidence>
<dbReference type="Pfam" id="PF02880">
    <property type="entry name" value="PGM_PMM_III"/>
    <property type="match status" value="1"/>
</dbReference>
<dbReference type="InterPro" id="IPR005844">
    <property type="entry name" value="A-D-PHexomutase_a/b/a-I"/>
</dbReference>
<dbReference type="InterPro" id="IPR050060">
    <property type="entry name" value="Phosphoglucosamine_mutase"/>
</dbReference>
<dbReference type="PANTHER" id="PTHR42946">
    <property type="entry name" value="PHOSPHOHEXOSE MUTASE"/>
    <property type="match status" value="1"/>
</dbReference>
<name>A0A1I4HRY7_9FIRM</name>
<dbReference type="Gene3D" id="3.30.310.50">
    <property type="entry name" value="Alpha-D-phosphohexomutase, C-terminal domain"/>
    <property type="match status" value="1"/>
</dbReference>
<dbReference type="STRING" id="29563.SAMN02983006_01181"/>
<dbReference type="InterPro" id="IPR005841">
    <property type="entry name" value="Alpha-D-phosphohexomutase_SF"/>
</dbReference>
<dbReference type="GO" id="GO:0004615">
    <property type="term" value="F:phosphomannomutase activity"/>
    <property type="evidence" value="ECO:0007669"/>
    <property type="project" value="TreeGrafter"/>
</dbReference>
<dbReference type="SUPFAM" id="SSF53738">
    <property type="entry name" value="Phosphoglucomutase, first 3 domains"/>
    <property type="match status" value="3"/>
</dbReference>
<feature type="domain" description="Alpha-D-phosphohexomutase alpha/beta/alpha" evidence="8">
    <location>
        <begin position="197"/>
        <end position="283"/>
    </location>
</feature>
<dbReference type="CDD" id="cd03089">
    <property type="entry name" value="PMM_PGM"/>
    <property type="match status" value="1"/>
</dbReference>
<evidence type="ECO:0000313" key="11">
    <source>
        <dbReference type="Proteomes" id="UP000199006"/>
    </source>
</evidence>
<dbReference type="FunFam" id="3.40.120.10:FF:000010">
    <property type="entry name" value="phosphomannomutase/phosphoglucomutase isoform X1"/>
    <property type="match status" value="1"/>
</dbReference>
<sequence>MQKINWLELRSGTDIRGRAIAESAAEINLSAVAAVGIGYAFAKWLAEKKSKPVEDLTIAIGHDSRLSAANLKNALAVGIKTANAAVSSAGLASTPAMFMATILDNHQYDGSIMITASHLPADKNGFKFFTKDGGLEKEDITAILNYAADHEIEFEKIVIQDIEVNLEKINLMTDYAVHIQKIIRKNLSQGVDTEQPLADFKIIVDAGNGAGGFFVKEILDALGADTAGSQFLEPDGNFPNHIPNPEDETAMRAIKQAVIANQADLGIIFDTDVDRAAVVAGNGKEINRNRLIALASAIVLQENPGATIVTDSVTSVGLKKFIENKLGGVHHRFKRGYKNVINEAKRLESEGTPAPLAIETSGHAAFRDNYFLDDGAYLVAKILIKMANLNCAGQHKIEDLISDLEEAAIKKEYRLKITEAEFKGYGAKILNKLDKQINKFADWQLAPNNYQGLRVNCGGNDWFLMRMSLHDPVVVINIECDSNDSLKLIKDRLEEFLAKFSELNSTKLN</sequence>
<dbReference type="RefSeq" id="WP_089860972.1">
    <property type="nucleotide sequence ID" value="NZ_FOTI01000012.1"/>
</dbReference>
<dbReference type="Pfam" id="PF02879">
    <property type="entry name" value="PGM_PMM_II"/>
    <property type="match status" value="1"/>
</dbReference>
<dbReference type="InterPro" id="IPR005845">
    <property type="entry name" value="A-D-PHexomutase_a/b/a-II"/>
</dbReference>
<keyword evidence="4" id="KW-0479">Metal-binding</keyword>
<protein>
    <submittedName>
        <fullName evidence="10">Phosphomannomutase</fullName>
    </submittedName>
</protein>
<gene>
    <name evidence="10" type="ORF">SAMN02983006_01181</name>
</gene>